<dbReference type="RefSeq" id="XP_014671876.1">
    <property type="nucleotide sequence ID" value="XM_014816390.1"/>
</dbReference>
<gene>
    <name evidence="2" type="primary">LOC106812492</name>
</gene>
<evidence type="ECO:0000313" key="1">
    <source>
        <dbReference type="Proteomes" id="UP000695022"/>
    </source>
</evidence>
<keyword evidence="1" id="KW-1185">Reference proteome</keyword>
<name>A0ABM1EI55_PRICU</name>
<protein>
    <submittedName>
        <fullName evidence="2">UPF0568 protein C14orf166 homolog isoform X2</fullName>
    </submittedName>
</protein>
<dbReference type="Proteomes" id="UP000695022">
    <property type="component" value="Unplaced"/>
</dbReference>
<sequence length="218" mass="24797">MFRRKLKALKYQLADSFEFDVESNFKNVVVWLEDHKIRHYKIEDRDALRKLQNPDWQEVFTQYLKDLECPVIDSDATTILDWLLGLAVGLEYGDHVDDPDFKAGVTSLAQLLQIPRHPDHLVTLKAVTKLISERLSPDALEAAKSNIPSETVKPLPLANCVLGFETGDYVMSEAAKILRLLHIRELRELQTRINEAIVAAQAITANPRTDERLGKVGR</sequence>
<accession>A0ABM1EI55</accession>
<reference evidence="2" key="1">
    <citation type="submission" date="2025-08" db="UniProtKB">
        <authorList>
            <consortium name="RefSeq"/>
        </authorList>
    </citation>
    <scope>IDENTIFICATION</scope>
</reference>
<proteinExistence type="predicted"/>
<organism evidence="1 2">
    <name type="scientific">Priapulus caudatus</name>
    <name type="common">Priapulid worm</name>
    <dbReference type="NCBI Taxonomy" id="37621"/>
    <lineage>
        <taxon>Eukaryota</taxon>
        <taxon>Metazoa</taxon>
        <taxon>Ecdysozoa</taxon>
        <taxon>Scalidophora</taxon>
        <taxon>Priapulida</taxon>
        <taxon>Priapulimorpha</taxon>
        <taxon>Priapulimorphida</taxon>
        <taxon>Priapulidae</taxon>
        <taxon>Priapulus</taxon>
    </lineage>
</organism>
<dbReference type="InterPro" id="IPR019265">
    <property type="entry name" value="RTRAF"/>
</dbReference>
<dbReference type="Pfam" id="PF10036">
    <property type="entry name" value="RLL"/>
    <property type="match status" value="1"/>
</dbReference>
<dbReference type="PANTHER" id="PTHR15924">
    <property type="entry name" value="CLE"/>
    <property type="match status" value="1"/>
</dbReference>
<evidence type="ECO:0000313" key="2">
    <source>
        <dbReference type="RefSeq" id="XP_014671876.1"/>
    </source>
</evidence>
<dbReference type="GeneID" id="106812492"/>